<dbReference type="InterPro" id="IPR000195">
    <property type="entry name" value="Rab-GAP-TBC_dom"/>
</dbReference>
<organism evidence="3 4">
    <name type="scientific">Laccaria amethystina LaAM-08-1</name>
    <dbReference type="NCBI Taxonomy" id="1095629"/>
    <lineage>
        <taxon>Eukaryota</taxon>
        <taxon>Fungi</taxon>
        <taxon>Dikarya</taxon>
        <taxon>Basidiomycota</taxon>
        <taxon>Agaricomycotina</taxon>
        <taxon>Agaricomycetes</taxon>
        <taxon>Agaricomycetidae</taxon>
        <taxon>Agaricales</taxon>
        <taxon>Agaricineae</taxon>
        <taxon>Hydnangiaceae</taxon>
        <taxon>Laccaria</taxon>
    </lineage>
</organism>
<dbReference type="EMBL" id="KN838548">
    <property type="protein sequence ID" value="KIK07221.1"/>
    <property type="molecule type" value="Genomic_DNA"/>
</dbReference>
<dbReference type="SUPFAM" id="SSF47923">
    <property type="entry name" value="Ypt/Rab-GAP domain of gyp1p"/>
    <property type="match status" value="2"/>
</dbReference>
<keyword evidence="4" id="KW-1185">Reference proteome</keyword>
<dbReference type="PANTHER" id="PTHR47219:SF15">
    <property type="entry name" value="TBC1 DOMAIN FAMILY MEMBER 12 ISOFORM X1"/>
    <property type="match status" value="1"/>
</dbReference>
<dbReference type="InterPro" id="IPR035969">
    <property type="entry name" value="Rab-GAP_TBC_sf"/>
</dbReference>
<dbReference type="Gene3D" id="1.10.10.750">
    <property type="entry name" value="Ypt/Rab-GAP domain of gyp1p, domain 1"/>
    <property type="match status" value="1"/>
</dbReference>
<evidence type="ECO:0000313" key="4">
    <source>
        <dbReference type="Proteomes" id="UP000054477"/>
    </source>
</evidence>
<dbReference type="SMART" id="SM00164">
    <property type="entry name" value="TBC"/>
    <property type="match status" value="1"/>
</dbReference>
<gene>
    <name evidence="3" type="ORF">K443DRAFT_673481</name>
</gene>
<dbReference type="HOGENOM" id="CLU_027881_1_0_1"/>
<evidence type="ECO:0000313" key="3">
    <source>
        <dbReference type="EMBL" id="KIK07221.1"/>
    </source>
</evidence>
<dbReference type="AlphaFoldDB" id="A0A0C9XQ70"/>
<accession>A0A0C9XQ70</accession>
<reference evidence="3 4" key="1">
    <citation type="submission" date="2014-04" db="EMBL/GenBank/DDBJ databases">
        <authorList>
            <consortium name="DOE Joint Genome Institute"/>
            <person name="Kuo A."/>
            <person name="Kohler A."/>
            <person name="Nagy L.G."/>
            <person name="Floudas D."/>
            <person name="Copeland A."/>
            <person name="Barry K.W."/>
            <person name="Cichocki N."/>
            <person name="Veneault-Fourrey C."/>
            <person name="LaButti K."/>
            <person name="Lindquist E.A."/>
            <person name="Lipzen A."/>
            <person name="Lundell T."/>
            <person name="Morin E."/>
            <person name="Murat C."/>
            <person name="Sun H."/>
            <person name="Tunlid A."/>
            <person name="Henrissat B."/>
            <person name="Grigoriev I.V."/>
            <person name="Hibbett D.S."/>
            <person name="Martin F."/>
            <person name="Nordberg H.P."/>
            <person name="Cantor M.N."/>
            <person name="Hua S.X."/>
        </authorList>
    </citation>
    <scope>NUCLEOTIDE SEQUENCE [LARGE SCALE GENOMIC DNA]</scope>
    <source>
        <strain evidence="3 4">LaAM-08-1</strain>
    </source>
</reference>
<protein>
    <recommendedName>
        <fullName evidence="2">Rab-GAP TBC domain-containing protein</fullName>
    </recommendedName>
</protein>
<sequence length="624" mass="70223">MSHVVSPLASRAMDTLANIPVSVSIHHVSSFDLDDAFNDTDDADLPYIFSPDAIREEFARNMPVEDDSWDENENSASTGGFFDDSNTSVSTLDINSDPQIAHPETESPVVGSALSAYFSQISLSTPAQEYESPGEHPTAYINHHPYPNVVISASESPPRQVHSTSGLSQPIEDPPSNTTSDISAPPILVTQAAKSLPLIAEPASNSLSTPQSVIVSTLSSDPPGPSVPLSEKPQGHRPNRPVGPTALEKVRSKTRPSFLPPKPRQEDDKHMADWQHMMKLSRAAAEKRRKAFQERRLLREKAIEESLHIWETEVVPDWRVVFKKPSLRKLWWRGIPTKLRASMWEKAVGNPLALNKDHYRTCLSRAKRALASGVFPQTTLDLIERDMSTTLSALHIFHPQSGPLYGDLKDMLSAWVVSRSDEGLGYTFGAAKIAAMMLINLPNQQAFIVMRNLLERHCMRSFFGGDRAKEDVEAYYRIFDTLLADGMPKIYFNFKQHQISPASYLPDWLIPLFLDHLPFEACARVWDVLLLEGDSFLYRASLGILGVLEPRLFFPEKKELLELLKGENKAALDVAKREGRPLDGGKYEIYGVDEETLWERIDYMNDWWKESTWTRLIQRELPDL</sequence>
<feature type="region of interest" description="Disordered" evidence="1">
    <location>
        <begin position="149"/>
        <end position="183"/>
    </location>
</feature>
<dbReference type="STRING" id="1095629.A0A0C9XQ70"/>
<dbReference type="InterPro" id="IPR050302">
    <property type="entry name" value="Rab_GAP_TBC_domain"/>
</dbReference>
<dbReference type="GO" id="GO:0031267">
    <property type="term" value="F:small GTPase binding"/>
    <property type="evidence" value="ECO:0007669"/>
    <property type="project" value="TreeGrafter"/>
</dbReference>
<dbReference type="GO" id="GO:0005096">
    <property type="term" value="F:GTPase activator activity"/>
    <property type="evidence" value="ECO:0007669"/>
    <property type="project" value="TreeGrafter"/>
</dbReference>
<dbReference type="PANTHER" id="PTHR47219">
    <property type="entry name" value="RAB GTPASE-ACTIVATING PROTEIN 1-LIKE"/>
    <property type="match status" value="1"/>
</dbReference>
<dbReference type="PROSITE" id="PS50086">
    <property type="entry name" value="TBC_RABGAP"/>
    <property type="match status" value="1"/>
</dbReference>
<dbReference type="Gene3D" id="1.10.8.270">
    <property type="entry name" value="putative rabgap domain of human tbc1 domain family member 14 like domains"/>
    <property type="match status" value="1"/>
</dbReference>
<name>A0A0C9XQ70_9AGAR</name>
<dbReference type="Pfam" id="PF00566">
    <property type="entry name" value="RabGAP-TBC"/>
    <property type="match status" value="1"/>
</dbReference>
<dbReference type="Gene3D" id="1.10.472.80">
    <property type="entry name" value="Ypt/Rab-GAP domain of gyp1p, domain 3"/>
    <property type="match status" value="1"/>
</dbReference>
<feature type="region of interest" description="Disordered" evidence="1">
    <location>
        <begin position="214"/>
        <end position="268"/>
    </location>
</feature>
<proteinExistence type="predicted"/>
<evidence type="ECO:0000259" key="2">
    <source>
        <dbReference type="PROSITE" id="PS50086"/>
    </source>
</evidence>
<evidence type="ECO:0000256" key="1">
    <source>
        <dbReference type="SAM" id="MobiDB-lite"/>
    </source>
</evidence>
<feature type="compositionally biased region" description="Polar residues" evidence="1">
    <location>
        <begin position="74"/>
        <end position="85"/>
    </location>
</feature>
<dbReference type="OrthoDB" id="289721at2759"/>
<feature type="region of interest" description="Disordered" evidence="1">
    <location>
        <begin position="66"/>
        <end position="85"/>
    </location>
</feature>
<feature type="compositionally biased region" description="Polar residues" evidence="1">
    <location>
        <begin position="151"/>
        <end position="168"/>
    </location>
</feature>
<reference evidence="4" key="2">
    <citation type="submission" date="2015-01" db="EMBL/GenBank/DDBJ databases">
        <title>Evolutionary Origins and Diversification of the Mycorrhizal Mutualists.</title>
        <authorList>
            <consortium name="DOE Joint Genome Institute"/>
            <consortium name="Mycorrhizal Genomics Consortium"/>
            <person name="Kohler A."/>
            <person name="Kuo A."/>
            <person name="Nagy L.G."/>
            <person name="Floudas D."/>
            <person name="Copeland A."/>
            <person name="Barry K.W."/>
            <person name="Cichocki N."/>
            <person name="Veneault-Fourrey C."/>
            <person name="LaButti K."/>
            <person name="Lindquist E.A."/>
            <person name="Lipzen A."/>
            <person name="Lundell T."/>
            <person name="Morin E."/>
            <person name="Murat C."/>
            <person name="Riley R."/>
            <person name="Ohm R."/>
            <person name="Sun H."/>
            <person name="Tunlid A."/>
            <person name="Henrissat B."/>
            <person name="Grigoriev I.V."/>
            <person name="Hibbett D.S."/>
            <person name="Martin F."/>
        </authorList>
    </citation>
    <scope>NUCLEOTIDE SEQUENCE [LARGE SCALE GENOMIC DNA]</scope>
    <source>
        <strain evidence="4">LaAM-08-1</strain>
    </source>
</reference>
<feature type="domain" description="Rab-GAP TBC" evidence="2">
    <location>
        <begin position="334"/>
        <end position="533"/>
    </location>
</feature>
<dbReference type="Proteomes" id="UP000054477">
    <property type="component" value="Unassembled WGS sequence"/>
</dbReference>